<gene>
    <name evidence="1" type="ORF">HMPREF0083_02153</name>
</gene>
<dbReference type="HOGENOM" id="CLU_2535291_0_0_9"/>
<organism evidence="1 2">
    <name type="scientific">Aneurinibacillus aneurinilyticus ATCC 12856</name>
    <dbReference type="NCBI Taxonomy" id="649747"/>
    <lineage>
        <taxon>Bacteria</taxon>
        <taxon>Bacillati</taxon>
        <taxon>Bacillota</taxon>
        <taxon>Bacilli</taxon>
        <taxon>Bacillales</taxon>
        <taxon>Paenibacillaceae</taxon>
        <taxon>Aneurinibacillus group</taxon>
        <taxon>Aneurinibacillus</taxon>
    </lineage>
</organism>
<proteinExistence type="predicted"/>
<protein>
    <submittedName>
        <fullName evidence="1">Uncharacterized protein</fullName>
    </submittedName>
</protein>
<sequence length="83" mass="9417">MKRLATPCKCFFAYKRKESISSYNSKAMYTFLTIKKASTNPANLKNAPSDRAFLYTGYDWLLACELISGGKEDRHKQSGLQLV</sequence>
<dbReference type="AlphaFoldDB" id="U1X5J0"/>
<reference evidence="1 2" key="1">
    <citation type="submission" date="2013-08" db="EMBL/GenBank/DDBJ databases">
        <authorList>
            <person name="Weinstock G."/>
            <person name="Sodergren E."/>
            <person name="Wylie T."/>
            <person name="Fulton L."/>
            <person name="Fulton R."/>
            <person name="Fronick C."/>
            <person name="O'Laughlin M."/>
            <person name="Godfrey J."/>
            <person name="Miner T."/>
            <person name="Herter B."/>
            <person name="Appelbaum E."/>
            <person name="Cordes M."/>
            <person name="Lek S."/>
            <person name="Wollam A."/>
            <person name="Pepin K.H."/>
            <person name="Palsikar V.B."/>
            <person name="Mitreva M."/>
            <person name="Wilson R.K."/>
        </authorList>
    </citation>
    <scope>NUCLEOTIDE SEQUENCE [LARGE SCALE GENOMIC DNA]</scope>
    <source>
        <strain evidence="1 2">ATCC 12856</strain>
    </source>
</reference>
<keyword evidence="2" id="KW-1185">Reference proteome</keyword>
<accession>U1X5J0</accession>
<evidence type="ECO:0000313" key="1">
    <source>
        <dbReference type="EMBL" id="ERI09788.1"/>
    </source>
</evidence>
<dbReference type="EMBL" id="AWSJ01000137">
    <property type="protein sequence ID" value="ERI09788.1"/>
    <property type="molecule type" value="Genomic_DNA"/>
</dbReference>
<comment type="caution">
    <text evidence="1">The sequence shown here is derived from an EMBL/GenBank/DDBJ whole genome shotgun (WGS) entry which is preliminary data.</text>
</comment>
<evidence type="ECO:0000313" key="2">
    <source>
        <dbReference type="Proteomes" id="UP000016511"/>
    </source>
</evidence>
<dbReference type="Proteomes" id="UP000016511">
    <property type="component" value="Unassembled WGS sequence"/>
</dbReference>
<name>U1X5J0_ANEAE</name>
<dbReference type="STRING" id="649747.HMPREF0083_02153"/>